<evidence type="ECO:0000256" key="2">
    <source>
        <dbReference type="ARBA" id="ARBA00022679"/>
    </source>
</evidence>
<dbReference type="EMBL" id="VORO01000029">
    <property type="protein sequence ID" value="TXD87123.1"/>
    <property type="molecule type" value="Genomic_DNA"/>
</dbReference>
<proteinExistence type="inferred from homology"/>
<dbReference type="OrthoDB" id="9805913at2"/>
<evidence type="ECO:0000313" key="6">
    <source>
        <dbReference type="Proteomes" id="UP000321578"/>
    </source>
</evidence>
<dbReference type="Pfam" id="PF07804">
    <property type="entry name" value="HipA_C"/>
    <property type="match status" value="1"/>
</dbReference>
<evidence type="ECO:0000256" key="1">
    <source>
        <dbReference type="ARBA" id="ARBA00010164"/>
    </source>
</evidence>
<evidence type="ECO:0000256" key="3">
    <source>
        <dbReference type="ARBA" id="ARBA00022777"/>
    </source>
</evidence>
<feature type="domain" description="HipA-like C-terminal" evidence="4">
    <location>
        <begin position="52"/>
        <end position="278"/>
    </location>
</feature>
<gene>
    <name evidence="5" type="ORF">ESY86_18010</name>
</gene>
<reference evidence="5 6" key="1">
    <citation type="submission" date="2019-08" db="EMBL/GenBank/DDBJ databases">
        <title>Genomes of Subsaximicrobium wynnwilliamsii strains.</title>
        <authorList>
            <person name="Bowman J.P."/>
        </authorList>
    </citation>
    <scope>NUCLEOTIDE SEQUENCE [LARGE SCALE GENOMIC DNA]</scope>
    <source>
        <strain evidence="5 6">2-80-2</strain>
    </source>
</reference>
<protein>
    <submittedName>
        <fullName evidence="5">HipA domain-containing protein</fullName>
    </submittedName>
</protein>
<keyword evidence="3" id="KW-0418">Kinase</keyword>
<dbReference type="InterPro" id="IPR052028">
    <property type="entry name" value="HipA_Ser/Thr_kinase"/>
</dbReference>
<dbReference type="AlphaFoldDB" id="A0A5C6ZAW8"/>
<organism evidence="5 6">
    <name type="scientific">Subsaximicrobium wynnwilliamsii</name>
    <dbReference type="NCBI Taxonomy" id="291179"/>
    <lineage>
        <taxon>Bacteria</taxon>
        <taxon>Pseudomonadati</taxon>
        <taxon>Bacteroidota</taxon>
        <taxon>Flavobacteriia</taxon>
        <taxon>Flavobacteriales</taxon>
        <taxon>Flavobacteriaceae</taxon>
        <taxon>Subsaximicrobium</taxon>
    </lineage>
</organism>
<accession>A0A5C6ZAW8</accession>
<evidence type="ECO:0000313" key="5">
    <source>
        <dbReference type="EMBL" id="TXD87123.1"/>
    </source>
</evidence>
<dbReference type="GO" id="GO:0005829">
    <property type="term" value="C:cytosol"/>
    <property type="evidence" value="ECO:0007669"/>
    <property type="project" value="TreeGrafter"/>
</dbReference>
<dbReference type="InterPro" id="IPR012893">
    <property type="entry name" value="HipA-like_C"/>
</dbReference>
<sequence length="313" mass="36075">MNRCPITYELCGTDRYSAKGLRMIAPKLTYLNDLPYTAAELRQEAANRAKKLSIQGVQPKLSAAISIVDQEFKIVDQFGTYIIKPQNDLFPELPENEDVTMRMAKVFGLEVPFHGMLYGKDDSLSYFIKRFDRYGKGKKLATEDFAQLTGNTRDTKYRFTMEKLIPVLDDYCSFPAIEKADFFKRVLFCYVTGNEDMHLKNFSLITKNGTITLTPVYDYLNSTIAIKNPEEEIALTLKGKKSNLKASDFINYYAKERLQLNEKTIATILEQLNKATPKWKELLEISFLSNEMKEKYLILLETRIEMIGSFDKK</sequence>
<keyword evidence="6" id="KW-1185">Reference proteome</keyword>
<keyword evidence="2" id="KW-0808">Transferase</keyword>
<dbReference type="GO" id="GO:0004674">
    <property type="term" value="F:protein serine/threonine kinase activity"/>
    <property type="evidence" value="ECO:0007669"/>
    <property type="project" value="TreeGrafter"/>
</dbReference>
<evidence type="ECO:0000259" key="4">
    <source>
        <dbReference type="Pfam" id="PF07804"/>
    </source>
</evidence>
<dbReference type="PANTHER" id="PTHR37419">
    <property type="entry name" value="SERINE/THREONINE-PROTEIN KINASE TOXIN HIPA"/>
    <property type="match status" value="1"/>
</dbReference>
<dbReference type="Gene3D" id="1.10.1070.20">
    <property type="match status" value="1"/>
</dbReference>
<comment type="caution">
    <text evidence="5">The sequence shown here is derived from an EMBL/GenBank/DDBJ whole genome shotgun (WGS) entry which is preliminary data.</text>
</comment>
<name>A0A5C6ZAW8_9FLAO</name>
<comment type="similarity">
    <text evidence="1">Belongs to the HipA Ser/Thr kinase family.</text>
</comment>
<dbReference type="Proteomes" id="UP000321578">
    <property type="component" value="Unassembled WGS sequence"/>
</dbReference>
<dbReference type="PANTHER" id="PTHR37419:SF1">
    <property type="entry name" value="SERINE_THREONINE-PROTEIN KINASE TOXIN HIPA"/>
    <property type="match status" value="1"/>
</dbReference>